<reference evidence="2" key="1">
    <citation type="journal article" date="2014" name="Nat. Commun.">
        <title>The emerging biofuel crop Camelina sativa retains a highly undifferentiated hexaploid genome structure.</title>
        <authorList>
            <person name="Kagale S."/>
            <person name="Koh C."/>
            <person name="Nixon J."/>
            <person name="Bollina V."/>
            <person name="Clarke W.E."/>
            <person name="Tuteja R."/>
            <person name="Spillane C."/>
            <person name="Robinson S.J."/>
            <person name="Links M.G."/>
            <person name="Clarke C."/>
            <person name="Higgins E.E."/>
            <person name="Huebert T."/>
            <person name="Sharpe A.G."/>
            <person name="Parkin I.A."/>
        </authorList>
    </citation>
    <scope>NUCLEOTIDE SEQUENCE [LARGE SCALE GENOMIC DNA]</scope>
    <source>
        <strain evidence="2">cv. DH55</strain>
    </source>
</reference>
<evidence type="ECO:0000313" key="2">
    <source>
        <dbReference type="Proteomes" id="UP000694864"/>
    </source>
</evidence>
<accession>A0ABM1QD99</accession>
<evidence type="ECO:0000256" key="1">
    <source>
        <dbReference type="SAM" id="MobiDB-lite"/>
    </source>
</evidence>
<reference evidence="3" key="2">
    <citation type="submission" date="2025-08" db="UniProtKB">
        <authorList>
            <consortium name="RefSeq"/>
        </authorList>
    </citation>
    <scope>IDENTIFICATION</scope>
    <source>
        <tissue evidence="3">Leaf</tissue>
    </source>
</reference>
<dbReference type="RefSeq" id="XP_019084737.1">
    <property type="nucleotide sequence ID" value="XM_019229192.1"/>
</dbReference>
<gene>
    <name evidence="3" type="primary">LOC104707839</name>
</gene>
<feature type="region of interest" description="Disordered" evidence="1">
    <location>
        <begin position="137"/>
        <end position="182"/>
    </location>
</feature>
<organism evidence="2 3">
    <name type="scientific">Camelina sativa</name>
    <name type="common">False flax</name>
    <name type="synonym">Myagrum sativum</name>
    <dbReference type="NCBI Taxonomy" id="90675"/>
    <lineage>
        <taxon>Eukaryota</taxon>
        <taxon>Viridiplantae</taxon>
        <taxon>Streptophyta</taxon>
        <taxon>Embryophyta</taxon>
        <taxon>Tracheophyta</taxon>
        <taxon>Spermatophyta</taxon>
        <taxon>Magnoliopsida</taxon>
        <taxon>eudicotyledons</taxon>
        <taxon>Gunneridae</taxon>
        <taxon>Pentapetalae</taxon>
        <taxon>rosids</taxon>
        <taxon>malvids</taxon>
        <taxon>Brassicales</taxon>
        <taxon>Brassicaceae</taxon>
        <taxon>Camelineae</taxon>
        <taxon>Camelina</taxon>
    </lineage>
</organism>
<dbReference type="GeneID" id="104707839"/>
<keyword evidence="2" id="KW-1185">Reference proteome</keyword>
<proteinExistence type="predicted"/>
<protein>
    <submittedName>
        <fullName evidence="3">Uncharacterized protein LOC104707839</fullName>
    </submittedName>
</protein>
<dbReference type="Proteomes" id="UP000694864">
    <property type="component" value="Chromosome 8"/>
</dbReference>
<sequence length="182" mass="19186">MVAVQEIEKRVCKNLFPSVPASGSMELSQQEFLFSEDLGNLLGQEFPTRDEPGLGFMDTIMEEQGVVSRGSPQEDISLTDEGEVDEGTDEVVLSDQVSIEEATVVTGDVSEVTAPSAAVGGLAPPAQARVVKQKGFLPGANTKKRNMVSLTSPRKKVVTKGGGLNGKVGSHQGGKPPNHPVN</sequence>
<name>A0ABM1QD99_CAMSA</name>
<evidence type="ECO:0000313" key="3">
    <source>
        <dbReference type="RefSeq" id="XP_019084737.1"/>
    </source>
</evidence>